<dbReference type="EMBL" id="JACHDE010000013">
    <property type="protein sequence ID" value="MBB5403360.1"/>
    <property type="molecule type" value="Genomic_DNA"/>
</dbReference>
<dbReference type="AlphaFoldDB" id="A0A7W8LB12"/>
<proteinExistence type="predicted"/>
<sequence>MSVPILYIASRPFIPAAGGRENMIFQSLQFLENQHKVSVVIFKGKNELVDLQRYYARFPKFRFHLLDLPTAPNWILEWIITARPLPLQVAMYLSRSGKRLIRSIIDDQKCKLVIADMLRTSMLFQTKDCISVVELDDLLSVRYLHNIRASVGNRLLGTYEDRMPAFAAKIANRFSRTVLRYERWAISRMERNSATRHNAVVLVSHAEAALFKQMTGADNVYAVPPTTKIRKAPDRLLPSPTDRINLMFFGNMHTTANRQSLRYVLESVLPALTHLGVDYRFHAIGRCPPELIARYQRPDVFFTGFLDNPDDLFDSMHIHIAPMFGGTGIKTKILESLARGIPTITTADGVIGMSVESGRELFICADANEIALRCVDLARDANLYRLLSKASARFASEQFNFDINRNRYLDILRTCLAAPVAKTAPVLGGAQ</sequence>
<dbReference type="GO" id="GO:0016757">
    <property type="term" value="F:glycosyltransferase activity"/>
    <property type="evidence" value="ECO:0007669"/>
    <property type="project" value="TreeGrafter"/>
</dbReference>
<organism evidence="2 3">
    <name type="scientific">Paraburkholderia youngii</name>
    <dbReference type="NCBI Taxonomy" id="2782701"/>
    <lineage>
        <taxon>Bacteria</taxon>
        <taxon>Pseudomonadati</taxon>
        <taxon>Pseudomonadota</taxon>
        <taxon>Betaproteobacteria</taxon>
        <taxon>Burkholderiales</taxon>
        <taxon>Burkholderiaceae</taxon>
        <taxon>Paraburkholderia</taxon>
    </lineage>
</organism>
<comment type="caution">
    <text evidence="2">The sequence shown here is derived from an EMBL/GenBank/DDBJ whole genome shotgun (WGS) entry which is preliminary data.</text>
</comment>
<evidence type="ECO:0000313" key="2">
    <source>
        <dbReference type="EMBL" id="MBB5403360.1"/>
    </source>
</evidence>
<gene>
    <name evidence="2" type="ORF">HDG41_005448</name>
</gene>
<evidence type="ECO:0000256" key="1">
    <source>
        <dbReference type="ARBA" id="ARBA00022679"/>
    </source>
</evidence>
<dbReference type="PANTHER" id="PTHR46401:SF2">
    <property type="entry name" value="GLYCOSYLTRANSFERASE WBBK-RELATED"/>
    <property type="match status" value="1"/>
</dbReference>
<dbReference type="Pfam" id="PF13692">
    <property type="entry name" value="Glyco_trans_1_4"/>
    <property type="match status" value="1"/>
</dbReference>
<reference evidence="2 3" key="1">
    <citation type="submission" date="2020-08" db="EMBL/GenBank/DDBJ databases">
        <title>Genomic Encyclopedia of Type Strains, Phase IV (KMG-V): Genome sequencing to study the core and pangenomes of soil and plant-associated prokaryotes.</title>
        <authorList>
            <person name="Whitman W."/>
        </authorList>
    </citation>
    <scope>NUCLEOTIDE SEQUENCE [LARGE SCALE GENOMIC DNA]</scope>
    <source>
        <strain evidence="2 3">JPY162</strain>
    </source>
</reference>
<dbReference type="CDD" id="cd03801">
    <property type="entry name" value="GT4_PimA-like"/>
    <property type="match status" value="1"/>
</dbReference>
<keyword evidence="1 2" id="KW-0808">Transferase</keyword>
<dbReference type="SUPFAM" id="SSF53756">
    <property type="entry name" value="UDP-Glycosyltransferase/glycogen phosphorylase"/>
    <property type="match status" value="1"/>
</dbReference>
<dbReference type="Proteomes" id="UP000592820">
    <property type="component" value="Unassembled WGS sequence"/>
</dbReference>
<protein>
    <submittedName>
        <fullName evidence="2">Glycosyltransferase involved in cell wall biosynthesis</fullName>
    </submittedName>
</protein>
<accession>A0A7W8LB12</accession>
<dbReference type="GO" id="GO:0009103">
    <property type="term" value="P:lipopolysaccharide biosynthetic process"/>
    <property type="evidence" value="ECO:0007669"/>
    <property type="project" value="TreeGrafter"/>
</dbReference>
<name>A0A7W8LB12_9BURK</name>
<dbReference type="Gene3D" id="3.40.50.2000">
    <property type="entry name" value="Glycogen Phosphorylase B"/>
    <property type="match status" value="1"/>
</dbReference>
<evidence type="ECO:0000313" key="3">
    <source>
        <dbReference type="Proteomes" id="UP000592820"/>
    </source>
</evidence>
<dbReference type="PANTHER" id="PTHR46401">
    <property type="entry name" value="GLYCOSYLTRANSFERASE WBBK-RELATED"/>
    <property type="match status" value="1"/>
</dbReference>
<dbReference type="RefSeq" id="WP_184227701.1">
    <property type="nucleotide sequence ID" value="NZ_JACHDE010000013.1"/>
</dbReference>